<proteinExistence type="predicted"/>
<reference evidence="1 2" key="1">
    <citation type="journal article" date="2020" name="FEMS Microbiol. Ecol.">
        <title>Temporal dynamics of bacterial communities during seed development and maturation.</title>
        <authorList>
            <person name="Chesneau G."/>
            <person name="Torres-Cortes G."/>
            <person name="Briand M."/>
            <person name="Darrasse A."/>
            <person name="Preveaux A."/>
            <person name="Marais C."/>
            <person name="Jacques M.A."/>
            <person name="Shade A."/>
            <person name="Barret M."/>
        </authorList>
    </citation>
    <scope>NUCLEOTIDE SEQUENCE [LARGE SCALE GENOMIC DNA]</scope>
    <source>
        <strain evidence="1 2">CFBP13709</strain>
    </source>
</reference>
<evidence type="ECO:0000313" key="2">
    <source>
        <dbReference type="Proteomes" id="UP000610459"/>
    </source>
</evidence>
<keyword evidence="2" id="KW-1185">Reference proteome</keyword>
<dbReference type="EMBL" id="JACYNR010000003">
    <property type="protein sequence ID" value="MBD8125881.1"/>
    <property type="molecule type" value="Genomic_DNA"/>
</dbReference>
<name>A0ACC5PLD5_ENTAG</name>
<gene>
    <name evidence="1" type="ORF">IFT41_07085</name>
</gene>
<comment type="caution">
    <text evidence="1">The sequence shown here is derived from an EMBL/GenBank/DDBJ whole genome shotgun (WGS) entry which is preliminary data.</text>
</comment>
<organism evidence="1 2">
    <name type="scientific">Enterobacter agglomerans</name>
    <name type="common">Erwinia herbicola</name>
    <name type="synonym">Pantoea agglomerans</name>
    <dbReference type="NCBI Taxonomy" id="549"/>
    <lineage>
        <taxon>Bacteria</taxon>
        <taxon>Pseudomonadati</taxon>
        <taxon>Pseudomonadota</taxon>
        <taxon>Gammaproteobacteria</taxon>
        <taxon>Enterobacterales</taxon>
        <taxon>Erwiniaceae</taxon>
        <taxon>Pantoea</taxon>
        <taxon>Pantoea agglomerans group</taxon>
    </lineage>
</organism>
<evidence type="ECO:0000313" key="1">
    <source>
        <dbReference type="EMBL" id="MBD8125881.1"/>
    </source>
</evidence>
<sequence>MTINIRAPEFFAYSSEHGYETYDTAEKAKNAAESMIGDFLFDGWDKEVETVSWGRVCGCAVMVDKRQAPVGSEFDYTCNYVVEDTPSHEVLLSELIGSEVADLFASYGALGGPESPEDAQAQLITRLAAILKAV</sequence>
<protein>
    <submittedName>
        <fullName evidence="1">Uncharacterized protein</fullName>
    </submittedName>
</protein>
<dbReference type="Proteomes" id="UP000610459">
    <property type="component" value="Unassembled WGS sequence"/>
</dbReference>
<accession>A0ACC5PLD5</accession>